<dbReference type="PANTHER" id="PTHR11749">
    <property type="entry name" value="RIBULOSE-5-PHOSPHATE-3-EPIMERASE"/>
    <property type="match status" value="1"/>
</dbReference>
<dbReference type="InterPro" id="IPR000056">
    <property type="entry name" value="Ribul_P_3_epim-like"/>
</dbReference>
<dbReference type="GO" id="GO:0016857">
    <property type="term" value="F:racemase and epimerase activity, acting on carbohydrates and derivatives"/>
    <property type="evidence" value="ECO:0007669"/>
    <property type="project" value="InterPro"/>
</dbReference>
<proteinExistence type="predicted"/>
<evidence type="ECO:0000313" key="4">
    <source>
        <dbReference type="Proteomes" id="UP000177698"/>
    </source>
</evidence>
<dbReference type="Gene3D" id="3.20.20.70">
    <property type="entry name" value="Aldolase class I"/>
    <property type="match status" value="1"/>
</dbReference>
<keyword evidence="1" id="KW-0479">Metal-binding</keyword>
<dbReference type="EMBL" id="MGAG01000021">
    <property type="protein sequence ID" value="OGK40653.1"/>
    <property type="molecule type" value="Genomic_DNA"/>
</dbReference>
<dbReference type="Pfam" id="PF00834">
    <property type="entry name" value="Ribul_P_3_epim"/>
    <property type="match status" value="1"/>
</dbReference>
<comment type="caution">
    <text evidence="3">The sequence shown here is derived from an EMBL/GenBank/DDBJ whole genome shotgun (WGS) entry which is preliminary data.</text>
</comment>
<dbReference type="InterPro" id="IPR011060">
    <property type="entry name" value="RibuloseP-bd_barrel"/>
</dbReference>
<dbReference type="AlphaFoldDB" id="A0A1F7IBB8"/>
<sequence>MQVIPALLENNSNALIKQINRLSPFFKTFQVDIADGIFVPNKTVRIKEINNFLTNNQYLITNNFIFDFHLMVKDYEKEIEKLSNLVSKKIMKINNIFVHFSLLPNYQLLITNYPNFSFGLVLNPEDNVDELKQKYDLNQIESIQIMSVNPGFQGQPFLPHTLKKIEQLRKQNYRHKILLDGAINQDTLPLILSKKYKPDCLCIGSYLTKAENLKERIKFLNKKLPPP</sequence>
<keyword evidence="2" id="KW-0413">Isomerase</keyword>
<evidence type="ECO:0000256" key="1">
    <source>
        <dbReference type="ARBA" id="ARBA00022723"/>
    </source>
</evidence>
<dbReference type="GO" id="GO:0046872">
    <property type="term" value="F:metal ion binding"/>
    <property type="evidence" value="ECO:0007669"/>
    <property type="project" value="UniProtKB-KW"/>
</dbReference>
<protein>
    <recommendedName>
        <fullName evidence="5">Ribulose-phosphate 3-epimerase</fullName>
    </recommendedName>
</protein>
<dbReference type="PROSITE" id="PS01086">
    <property type="entry name" value="RIBUL_P_3_EPIMER_2"/>
    <property type="match status" value="1"/>
</dbReference>
<evidence type="ECO:0008006" key="5">
    <source>
        <dbReference type="Google" id="ProtNLM"/>
    </source>
</evidence>
<dbReference type="GO" id="GO:0005975">
    <property type="term" value="P:carbohydrate metabolic process"/>
    <property type="evidence" value="ECO:0007669"/>
    <property type="project" value="InterPro"/>
</dbReference>
<name>A0A1F7IBB8_9BACT</name>
<dbReference type="Proteomes" id="UP000177698">
    <property type="component" value="Unassembled WGS sequence"/>
</dbReference>
<dbReference type="STRING" id="1802056.A2954_02085"/>
<evidence type="ECO:0000313" key="3">
    <source>
        <dbReference type="EMBL" id="OGK40653.1"/>
    </source>
</evidence>
<dbReference type="InterPro" id="IPR013785">
    <property type="entry name" value="Aldolase_TIM"/>
</dbReference>
<reference evidence="3 4" key="1">
    <citation type="journal article" date="2016" name="Nat. Commun.">
        <title>Thousands of microbial genomes shed light on interconnected biogeochemical processes in an aquifer system.</title>
        <authorList>
            <person name="Anantharaman K."/>
            <person name="Brown C.T."/>
            <person name="Hug L.A."/>
            <person name="Sharon I."/>
            <person name="Castelle C.J."/>
            <person name="Probst A.J."/>
            <person name="Thomas B.C."/>
            <person name="Singh A."/>
            <person name="Wilkins M.J."/>
            <person name="Karaoz U."/>
            <person name="Brodie E.L."/>
            <person name="Williams K.H."/>
            <person name="Hubbard S.S."/>
            <person name="Banfield J.F."/>
        </authorList>
    </citation>
    <scope>NUCLEOTIDE SEQUENCE [LARGE SCALE GENOMIC DNA]</scope>
</reference>
<accession>A0A1F7IBB8</accession>
<evidence type="ECO:0000256" key="2">
    <source>
        <dbReference type="ARBA" id="ARBA00023235"/>
    </source>
</evidence>
<gene>
    <name evidence="3" type="ORF">A2954_02085</name>
</gene>
<organism evidence="3 4">
    <name type="scientific">Candidatus Roizmanbacteria bacterium RIFCSPLOWO2_01_FULL_37_12</name>
    <dbReference type="NCBI Taxonomy" id="1802056"/>
    <lineage>
        <taxon>Bacteria</taxon>
        <taxon>Candidatus Roizmaniibacteriota</taxon>
    </lineage>
</organism>
<dbReference type="SUPFAM" id="SSF51366">
    <property type="entry name" value="Ribulose-phoshate binding barrel"/>
    <property type="match status" value="1"/>
</dbReference>